<evidence type="ECO:0000256" key="11">
    <source>
        <dbReference type="PIRSR" id="PIRSR000098-1"/>
    </source>
</evidence>
<dbReference type="GO" id="GO:0009086">
    <property type="term" value="P:methionine biosynthetic process"/>
    <property type="evidence" value="ECO:0007669"/>
    <property type="project" value="UniProtKB-KW"/>
</dbReference>
<evidence type="ECO:0000256" key="1">
    <source>
        <dbReference type="ARBA" id="ARBA00005056"/>
    </source>
</evidence>
<dbReference type="PANTHER" id="PTHR43331">
    <property type="entry name" value="HOMOSERINE DEHYDROGENASE"/>
    <property type="match status" value="1"/>
</dbReference>
<dbReference type="UniPathway" id="UPA00051">
    <property type="reaction ID" value="UER00465"/>
</dbReference>
<evidence type="ECO:0000256" key="10">
    <source>
        <dbReference type="ARBA" id="ARBA00023167"/>
    </source>
</evidence>
<evidence type="ECO:0000256" key="2">
    <source>
        <dbReference type="ARBA" id="ARBA00005062"/>
    </source>
</evidence>
<dbReference type="InterPro" id="IPR036291">
    <property type="entry name" value="NAD(P)-bd_dom_sf"/>
</dbReference>
<dbReference type="AlphaFoldDB" id="A0A841RCC9"/>
<dbReference type="Pfam" id="PF01842">
    <property type="entry name" value="ACT"/>
    <property type="match status" value="1"/>
</dbReference>
<keyword evidence="8 12" id="KW-0521">NADP</keyword>
<dbReference type="SUPFAM" id="SSF55347">
    <property type="entry name" value="Glyceraldehyde-3-phosphate dehydrogenase-like, C-terminal domain"/>
    <property type="match status" value="1"/>
</dbReference>
<dbReference type="FunFam" id="3.30.70.260:FF:000030">
    <property type="entry name" value="Homoserine dehydrogenase"/>
    <property type="match status" value="1"/>
</dbReference>
<evidence type="ECO:0000256" key="8">
    <source>
        <dbReference type="ARBA" id="ARBA00022857"/>
    </source>
</evidence>
<dbReference type="FunFam" id="3.30.360.10:FF:000005">
    <property type="entry name" value="Homoserine dehydrogenase"/>
    <property type="match status" value="1"/>
</dbReference>
<evidence type="ECO:0000313" key="14">
    <source>
        <dbReference type="EMBL" id="MBB6481603.1"/>
    </source>
</evidence>
<comment type="caution">
    <text evidence="14">The sequence shown here is derived from an EMBL/GenBank/DDBJ whole genome shotgun (WGS) entry which is preliminary data.</text>
</comment>
<dbReference type="InterPro" id="IPR002912">
    <property type="entry name" value="ACT_dom"/>
</dbReference>
<accession>A0A841RCC9</accession>
<feature type="binding site" evidence="12">
    <location>
        <position position="191"/>
    </location>
    <ligand>
        <name>L-homoserine</name>
        <dbReference type="ChEBI" id="CHEBI:57476"/>
    </ligand>
</feature>
<keyword evidence="9 14" id="KW-0560">Oxidoreductase</keyword>
<dbReference type="Pfam" id="PF00742">
    <property type="entry name" value="Homoserine_dh"/>
    <property type="match status" value="1"/>
</dbReference>
<dbReference type="PIRSF" id="PIRSF000098">
    <property type="entry name" value="Homoser_dehydrog"/>
    <property type="match status" value="1"/>
</dbReference>
<evidence type="ECO:0000256" key="12">
    <source>
        <dbReference type="PIRSR" id="PIRSR000098-2"/>
    </source>
</evidence>
<dbReference type="UniPathway" id="UPA00050">
    <property type="reaction ID" value="UER00063"/>
</dbReference>
<feature type="active site" description="Proton donor" evidence="11">
    <location>
        <position position="206"/>
    </location>
</feature>
<protein>
    <recommendedName>
        <fullName evidence="5">Homoserine dehydrogenase</fullName>
        <ecNumber evidence="4">1.1.1.3</ecNumber>
    </recommendedName>
</protein>
<proteinExistence type="inferred from homology"/>
<dbReference type="Gene3D" id="3.30.70.260">
    <property type="match status" value="1"/>
</dbReference>
<keyword evidence="6" id="KW-0028">Amino-acid biosynthesis</keyword>
<dbReference type="GO" id="GO:0050661">
    <property type="term" value="F:NADP binding"/>
    <property type="evidence" value="ECO:0007669"/>
    <property type="project" value="InterPro"/>
</dbReference>
<evidence type="ECO:0000256" key="9">
    <source>
        <dbReference type="ARBA" id="ARBA00023002"/>
    </source>
</evidence>
<keyword evidence="7" id="KW-0791">Threonine biosynthesis</keyword>
<dbReference type="NCBIfam" id="NF004976">
    <property type="entry name" value="PRK06349.1"/>
    <property type="match status" value="1"/>
</dbReference>
<dbReference type="Proteomes" id="UP000587760">
    <property type="component" value="Unassembled WGS sequence"/>
</dbReference>
<dbReference type="Gene3D" id="3.30.360.10">
    <property type="entry name" value="Dihydrodipicolinate Reductase, domain 2"/>
    <property type="match status" value="1"/>
</dbReference>
<dbReference type="EC" id="1.1.1.3" evidence="4"/>
<evidence type="ECO:0000256" key="5">
    <source>
        <dbReference type="ARBA" id="ARBA00013376"/>
    </source>
</evidence>
<organism evidence="14 15">
    <name type="scientific">Spirochaeta isovalerica</name>
    <dbReference type="NCBI Taxonomy" id="150"/>
    <lineage>
        <taxon>Bacteria</taxon>
        <taxon>Pseudomonadati</taxon>
        <taxon>Spirochaetota</taxon>
        <taxon>Spirochaetia</taxon>
        <taxon>Spirochaetales</taxon>
        <taxon>Spirochaetaceae</taxon>
        <taxon>Spirochaeta</taxon>
    </lineage>
</organism>
<evidence type="ECO:0000259" key="13">
    <source>
        <dbReference type="PROSITE" id="PS51671"/>
    </source>
</evidence>
<dbReference type="RefSeq" id="WP_184747843.1">
    <property type="nucleotide sequence ID" value="NZ_JACHGJ010000007.1"/>
</dbReference>
<comment type="similarity">
    <text evidence="3">Belongs to the homoserine dehydrogenase family.</text>
</comment>
<dbReference type="Gene3D" id="3.40.50.720">
    <property type="entry name" value="NAD(P)-binding Rossmann-like Domain"/>
    <property type="match status" value="1"/>
</dbReference>
<dbReference type="PANTHER" id="PTHR43331:SF1">
    <property type="entry name" value="HOMOSERINE DEHYDROGENASE"/>
    <property type="match status" value="1"/>
</dbReference>
<evidence type="ECO:0000313" key="15">
    <source>
        <dbReference type="Proteomes" id="UP000587760"/>
    </source>
</evidence>
<dbReference type="InterPro" id="IPR016204">
    <property type="entry name" value="HDH"/>
</dbReference>
<dbReference type="EMBL" id="JACHGJ010000007">
    <property type="protein sequence ID" value="MBB6481603.1"/>
    <property type="molecule type" value="Genomic_DNA"/>
</dbReference>
<feature type="domain" description="ACT" evidence="13">
    <location>
        <begin position="356"/>
        <end position="432"/>
    </location>
</feature>
<evidence type="ECO:0000256" key="6">
    <source>
        <dbReference type="ARBA" id="ARBA00022605"/>
    </source>
</evidence>
<dbReference type="PROSITE" id="PS51671">
    <property type="entry name" value="ACT"/>
    <property type="match status" value="1"/>
</dbReference>
<dbReference type="SUPFAM" id="SSF55021">
    <property type="entry name" value="ACT-like"/>
    <property type="match status" value="1"/>
</dbReference>
<dbReference type="Pfam" id="PF03447">
    <property type="entry name" value="NAD_binding_3"/>
    <property type="match status" value="1"/>
</dbReference>
<name>A0A841RCC9_9SPIO</name>
<keyword evidence="15" id="KW-1185">Reference proteome</keyword>
<evidence type="ECO:0000256" key="4">
    <source>
        <dbReference type="ARBA" id="ARBA00013213"/>
    </source>
</evidence>
<keyword evidence="10" id="KW-0486">Methionine biosynthesis</keyword>
<dbReference type="CDD" id="cd04881">
    <property type="entry name" value="ACT_HSDH-Hom"/>
    <property type="match status" value="1"/>
</dbReference>
<sequence>MNGIINIGIFGLGTVGTGVFSIINRNRELFEKRCGSRLVLKKAVVSNVNKDRGIDLTGVELSSDPASILEDDDIQIVIELIGDLEHSEKIITEALKKGKSVLTANKAVIARKSRVIFDAAYQSSAFFGYEASVGSGIPVIRSIREGFAGDTISEISGIMNSTTNYILTKMSETGEDFAAALKDSQEKGYAEPDPTFDIEGYDAAHKLIVLMNLSFNRLFKYDDLFVEGITSIETMDMAYASELGYKIKHMGWAKEREGKYFGAVHPVLVHESDSMASVVDAFNAITVDTEFGGPFVLHGLGAGSHPAASGVICDLMEAARAIETGQSKSIYPLSVKYEDLREGKIEPIGDAVFRYYLRFSVEDKAGVLAALTTVLGENDISISSMMQKEDPENVHSVPIIIVTHEATERQMQEALAQISKLDCITAPHKLLRIRD</sequence>
<dbReference type="InterPro" id="IPR001342">
    <property type="entry name" value="HDH_cat"/>
</dbReference>
<comment type="pathway">
    <text evidence="1">Amino-acid biosynthesis; L-threonine biosynthesis; L-threonine from L-aspartate: step 3/5.</text>
</comment>
<evidence type="ECO:0000256" key="3">
    <source>
        <dbReference type="ARBA" id="ARBA00006753"/>
    </source>
</evidence>
<feature type="binding site" evidence="12">
    <location>
        <position position="106"/>
    </location>
    <ligand>
        <name>NADPH</name>
        <dbReference type="ChEBI" id="CHEBI:57783"/>
    </ligand>
</feature>
<dbReference type="GO" id="GO:0004412">
    <property type="term" value="F:homoserine dehydrogenase activity"/>
    <property type="evidence" value="ECO:0007669"/>
    <property type="project" value="UniProtKB-EC"/>
</dbReference>
<dbReference type="SUPFAM" id="SSF51735">
    <property type="entry name" value="NAD(P)-binding Rossmann-fold domains"/>
    <property type="match status" value="1"/>
</dbReference>
<reference evidence="14 15" key="1">
    <citation type="submission" date="2020-08" db="EMBL/GenBank/DDBJ databases">
        <title>Genomic Encyclopedia of Type Strains, Phase IV (KMG-IV): sequencing the most valuable type-strain genomes for metagenomic binning, comparative biology and taxonomic classification.</title>
        <authorList>
            <person name="Goeker M."/>
        </authorList>
    </citation>
    <scope>NUCLEOTIDE SEQUENCE [LARGE SCALE GENOMIC DNA]</scope>
    <source>
        <strain evidence="14 15">DSM 2461</strain>
    </source>
</reference>
<comment type="pathway">
    <text evidence="2">Amino-acid biosynthesis; L-methionine biosynthesis via de novo pathway; L-homoserine from L-aspartate: step 3/3.</text>
</comment>
<gene>
    <name evidence="14" type="ORF">HNR50_003283</name>
</gene>
<dbReference type="InterPro" id="IPR005106">
    <property type="entry name" value="Asp/hSer_DH_NAD-bd"/>
</dbReference>
<dbReference type="GO" id="GO:0009088">
    <property type="term" value="P:threonine biosynthetic process"/>
    <property type="evidence" value="ECO:0007669"/>
    <property type="project" value="UniProtKB-UniPathway"/>
</dbReference>
<dbReference type="InterPro" id="IPR045865">
    <property type="entry name" value="ACT-like_dom_sf"/>
</dbReference>
<evidence type="ECO:0000256" key="7">
    <source>
        <dbReference type="ARBA" id="ARBA00022697"/>
    </source>
</evidence>